<accession>A0AC58LV64</accession>
<reference evidence="2" key="1">
    <citation type="submission" date="2025-08" db="UniProtKB">
        <authorList>
            <consortium name="RefSeq"/>
        </authorList>
    </citation>
    <scope>IDENTIFICATION</scope>
</reference>
<organism evidence="1 2">
    <name type="scientific">Castor canadensis</name>
    <name type="common">American beaver</name>
    <dbReference type="NCBI Taxonomy" id="51338"/>
    <lineage>
        <taxon>Eukaryota</taxon>
        <taxon>Metazoa</taxon>
        <taxon>Chordata</taxon>
        <taxon>Craniata</taxon>
        <taxon>Vertebrata</taxon>
        <taxon>Euteleostomi</taxon>
        <taxon>Mammalia</taxon>
        <taxon>Eutheria</taxon>
        <taxon>Euarchontoglires</taxon>
        <taxon>Glires</taxon>
        <taxon>Rodentia</taxon>
        <taxon>Castorimorpha</taxon>
        <taxon>Castoridae</taxon>
        <taxon>Castor</taxon>
    </lineage>
</organism>
<sequence length="104" mass="11384">MALKWINKEFSDLACDPPAQCTAGPVVDDMFHCQATIMRPNDSPYQGGVAFTTRIYHPNINSNGSICLDILKSQWSASTISKVLLSICSLLCDPNPDDPLVQDL</sequence>
<keyword evidence="1" id="KW-1185">Reference proteome</keyword>
<gene>
    <name evidence="2" type="primary">LOC109700780</name>
</gene>
<dbReference type="RefSeq" id="XP_073921063.1">
    <property type="nucleotide sequence ID" value="XM_074064962.1"/>
</dbReference>
<dbReference type="Proteomes" id="UP001732720">
    <property type="component" value="Chromosome 1"/>
</dbReference>
<proteinExistence type="predicted"/>
<evidence type="ECO:0000313" key="2">
    <source>
        <dbReference type="RefSeq" id="XP_073921063.1"/>
    </source>
</evidence>
<evidence type="ECO:0000313" key="1">
    <source>
        <dbReference type="Proteomes" id="UP001732720"/>
    </source>
</evidence>
<protein>
    <submittedName>
        <fullName evidence="2">Ubiquitin-conjugating enzyme E2 D3-like</fullName>
    </submittedName>
</protein>
<name>A0AC58LV64_CASCN</name>